<keyword evidence="8" id="KW-1185">Reference proteome</keyword>
<dbReference type="GO" id="GO:0005886">
    <property type="term" value="C:plasma membrane"/>
    <property type="evidence" value="ECO:0007669"/>
    <property type="project" value="TreeGrafter"/>
</dbReference>
<feature type="transmembrane region" description="Helical" evidence="5">
    <location>
        <begin position="79"/>
        <end position="97"/>
    </location>
</feature>
<evidence type="ECO:0000313" key="8">
    <source>
        <dbReference type="Proteomes" id="UP000602050"/>
    </source>
</evidence>
<evidence type="ECO:0000256" key="1">
    <source>
        <dbReference type="ARBA" id="ARBA00004141"/>
    </source>
</evidence>
<evidence type="ECO:0000313" key="7">
    <source>
        <dbReference type="EMBL" id="GFZ81760.1"/>
    </source>
</evidence>
<feature type="transmembrane region" description="Helical" evidence="5">
    <location>
        <begin position="103"/>
        <end position="123"/>
    </location>
</feature>
<feature type="transmembrane region" description="Helical" evidence="5">
    <location>
        <begin position="32"/>
        <end position="48"/>
    </location>
</feature>
<dbReference type="PANTHER" id="PTHR33507">
    <property type="entry name" value="INNER MEMBRANE PROTEIN YBBJ"/>
    <property type="match status" value="1"/>
</dbReference>
<dbReference type="RefSeq" id="WP_188392576.1">
    <property type="nucleotide sequence ID" value="NZ_BMEV01000046.1"/>
</dbReference>
<proteinExistence type="predicted"/>
<dbReference type="PANTHER" id="PTHR33507:SF3">
    <property type="entry name" value="INNER MEMBRANE PROTEIN YBBJ"/>
    <property type="match status" value="1"/>
</dbReference>
<accession>A0A8J2TNI8</accession>
<feature type="transmembrane region" description="Helical" evidence="5">
    <location>
        <begin position="6"/>
        <end position="27"/>
    </location>
</feature>
<keyword evidence="3 5" id="KW-1133">Transmembrane helix</keyword>
<dbReference type="EMBL" id="BMEV01000046">
    <property type="protein sequence ID" value="GFZ81760.1"/>
    <property type="molecule type" value="Genomic_DNA"/>
</dbReference>
<organism evidence="7 8">
    <name type="scientific">Compostibacillus humi</name>
    <dbReference type="NCBI Taxonomy" id="1245525"/>
    <lineage>
        <taxon>Bacteria</taxon>
        <taxon>Bacillati</taxon>
        <taxon>Bacillota</taxon>
        <taxon>Bacilli</taxon>
        <taxon>Bacillales</taxon>
        <taxon>Bacillaceae</taxon>
        <taxon>Compostibacillus</taxon>
    </lineage>
</organism>
<dbReference type="InterPro" id="IPR012340">
    <property type="entry name" value="NA-bd_OB-fold"/>
</dbReference>
<comment type="caution">
    <text evidence="7">The sequence shown here is derived from an EMBL/GenBank/DDBJ whole genome shotgun (WGS) entry which is preliminary data.</text>
</comment>
<dbReference type="Gene3D" id="2.40.50.140">
    <property type="entry name" value="Nucleic acid-binding proteins"/>
    <property type="match status" value="1"/>
</dbReference>
<name>A0A8J2TNI8_9BACI</name>
<protein>
    <recommendedName>
        <fullName evidence="6">NfeD-like C-terminal domain-containing protein</fullName>
    </recommendedName>
</protein>
<keyword evidence="4 5" id="KW-0472">Membrane</keyword>
<reference evidence="7" key="2">
    <citation type="submission" date="2020-09" db="EMBL/GenBank/DDBJ databases">
        <authorList>
            <person name="Sun Q."/>
            <person name="Zhou Y."/>
        </authorList>
    </citation>
    <scope>NUCLEOTIDE SEQUENCE</scope>
    <source>
        <strain evidence="7">CGMCC 1.12360</strain>
    </source>
</reference>
<sequence length="214" mass="23664">MEIFEWEWIGFIITFFGTLFLIGEVLVNARGIFGLLGIGFITVYFGAYVETSSFILMLILYFVGLFLIVLDGKVINDGTFATIGLAIMLVSVALAASSFTAGLYAVLGVIIGSVSSLMFLKVFKKRQMWKKIALKDQLTKEKGYNSMNMEYEKLVGQEGTTLTDLRPVGTIQIGKKQYSAISDGQWIGKNTAIRVVQVDGTKILVEKLSKEILD</sequence>
<dbReference type="InterPro" id="IPR002810">
    <property type="entry name" value="NfeD-like_C"/>
</dbReference>
<dbReference type="AlphaFoldDB" id="A0A8J2TNI8"/>
<evidence type="ECO:0000256" key="4">
    <source>
        <dbReference type="ARBA" id="ARBA00023136"/>
    </source>
</evidence>
<reference evidence="7" key="1">
    <citation type="journal article" date="2014" name="Int. J. Syst. Evol. Microbiol.">
        <title>Complete genome sequence of Corynebacterium casei LMG S-19264T (=DSM 44701T), isolated from a smear-ripened cheese.</title>
        <authorList>
            <consortium name="US DOE Joint Genome Institute (JGI-PGF)"/>
            <person name="Walter F."/>
            <person name="Albersmeier A."/>
            <person name="Kalinowski J."/>
            <person name="Ruckert C."/>
        </authorList>
    </citation>
    <scope>NUCLEOTIDE SEQUENCE</scope>
    <source>
        <strain evidence="7">CGMCC 1.12360</strain>
    </source>
</reference>
<dbReference type="Proteomes" id="UP000602050">
    <property type="component" value="Unassembled WGS sequence"/>
</dbReference>
<evidence type="ECO:0000256" key="2">
    <source>
        <dbReference type="ARBA" id="ARBA00022692"/>
    </source>
</evidence>
<evidence type="ECO:0000256" key="3">
    <source>
        <dbReference type="ARBA" id="ARBA00022989"/>
    </source>
</evidence>
<gene>
    <name evidence="7" type="ORF">GCM10010978_23230</name>
</gene>
<feature type="transmembrane region" description="Helical" evidence="5">
    <location>
        <begin position="54"/>
        <end position="72"/>
    </location>
</feature>
<feature type="domain" description="NfeD-like C-terminal" evidence="6">
    <location>
        <begin position="152"/>
        <end position="207"/>
    </location>
</feature>
<evidence type="ECO:0000259" key="6">
    <source>
        <dbReference type="Pfam" id="PF01957"/>
    </source>
</evidence>
<comment type="subcellular location">
    <subcellularLocation>
        <location evidence="1">Membrane</location>
        <topology evidence="1">Multi-pass membrane protein</topology>
    </subcellularLocation>
</comment>
<keyword evidence="2 5" id="KW-0812">Transmembrane</keyword>
<dbReference type="InterPro" id="IPR052165">
    <property type="entry name" value="Membrane_assoc_protease"/>
</dbReference>
<dbReference type="Pfam" id="PF01957">
    <property type="entry name" value="NfeD"/>
    <property type="match status" value="1"/>
</dbReference>
<evidence type="ECO:0000256" key="5">
    <source>
        <dbReference type="SAM" id="Phobius"/>
    </source>
</evidence>